<feature type="chain" id="PRO_5011487256" description="DUF1207 domain-containing protein" evidence="1">
    <location>
        <begin position="24"/>
        <end position="357"/>
    </location>
</feature>
<dbReference type="OrthoDB" id="238106at2"/>
<evidence type="ECO:0000256" key="1">
    <source>
        <dbReference type="SAM" id="SignalP"/>
    </source>
</evidence>
<sequence length="357" mass="40093">MSRRLLTSLTCWLILSVVPLGVACGETDWIKSGSFVELPESFDGADFESDLFRDSELSADAESRSEETGIQRTSLVTLQNEMVTEEEGEAPLVLPVSGAELSRVASPAWQILPDGLLYHSYLAGEKEPRFASQWLWDKNRGMVWEAVVGGRWGLVRKGGEGPDAQGFQFDVIGAAFVRIDPEEEDDLEAADFNAGFVGTWHYGKWRYKVGYTHYSCHLGDEYIIKNPGVTRYNYVRDSLLAGVTYDITPNFQIYGEIADALNHNGGAQPLELQFGTQWAPRYETGFRGAPFAAVHGHLRQEFNVIGSVNFETGWAWFNPDSGRMFRVGFQHYNGPSMQWSLVGRYENMTGIGMWFDY</sequence>
<dbReference type="InterPro" id="IPR009599">
    <property type="entry name" value="DUF1207"/>
</dbReference>
<dbReference type="Pfam" id="PF06727">
    <property type="entry name" value="DUF1207"/>
    <property type="match status" value="1"/>
</dbReference>
<evidence type="ECO:0000313" key="2">
    <source>
        <dbReference type="EMBL" id="SFI16459.1"/>
    </source>
</evidence>
<keyword evidence="3" id="KW-1185">Reference proteome</keyword>
<evidence type="ECO:0000313" key="3">
    <source>
        <dbReference type="Proteomes" id="UP000199518"/>
    </source>
</evidence>
<protein>
    <recommendedName>
        <fullName evidence="4">DUF1207 domain-containing protein</fullName>
    </recommendedName>
</protein>
<dbReference type="EMBL" id="FOQD01000006">
    <property type="protein sequence ID" value="SFI16459.1"/>
    <property type="molecule type" value="Genomic_DNA"/>
</dbReference>
<proteinExistence type="predicted"/>
<dbReference type="PROSITE" id="PS51257">
    <property type="entry name" value="PROKAR_LIPOPROTEIN"/>
    <property type="match status" value="1"/>
</dbReference>
<reference evidence="3" key="1">
    <citation type="submission" date="2016-10" db="EMBL/GenBank/DDBJ databases">
        <authorList>
            <person name="Varghese N."/>
            <person name="Submissions S."/>
        </authorList>
    </citation>
    <scope>NUCLEOTIDE SEQUENCE [LARGE SCALE GENOMIC DNA]</scope>
    <source>
        <strain evidence="3">DSM 26348</strain>
    </source>
</reference>
<dbReference type="RefSeq" id="WP_092049479.1">
    <property type="nucleotide sequence ID" value="NZ_FOQD01000006.1"/>
</dbReference>
<keyword evidence="1" id="KW-0732">Signal</keyword>
<feature type="signal peptide" evidence="1">
    <location>
        <begin position="1"/>
        <end position="23"/>
    </location>
</feature>
<evidence type="ECO:0008006" key="4">
    <source>
        <dbReference type="Google" id="ProtNLM"/>
    </source>
</evidence>
<name>A0A1I3FZ29_9PLAN</name>
<organism evidence="2 3">
    <name type="scientific">Planctomicrobium piriforme</name>
    <dbReference type="NCBI Taxonomy" id="1576369"/>
    <lineage>
        <taxon>Bacteria</taxon>
        <taxon>Pseudomonadati</taxon>
        <taxon>Planctomycetota</taxon>
        <taxon>Planctomycetia</taxon>
        <taxon>Planctomycetales</taxon>
        <taxon>Planctomycetaceae</taxon>
        <taxon>Planctomicrobium</taxon>
    </lineage>
</organism>
<dbReference type="Proteomes" id="UP000199518">
    <property type="component" value="Unassembled WGS sequence"/>
</dbReference>
<accession>A0A1I3FZ29</accession>
<dbReference type="AlphaFoldDB" id="A0A1I3FZ29"/>
<gene>
    <name evidence="2" type="ORF">SAMN05421753_10699</name>
</gene>